<keyword evidence="2" id="KW-1185">Reference proteome</keyword>
<dbReference type="Proteomes" id="UP001162972">
    <property type="component" value="Chromosome 12"/>
</dbReference>
<reference evidence="1 2" key="1">
    <citation type="journal article" date="2023" name="Int. J. Mol. Sci.">
        <title>De Novo Assembly and Annotation of 11 Diverse Shrub Willow (Salix) Genomes Reveals Novel Gene Organization in Sex-Linked Regions.</title>
        <authorList>
            <person name="Hyden B."/>
            <person name="Feng K."/>
            <person name="Yates T.B."/>
            <person name="Jawdy S."/>
            <person name="Cereghino C."/>
            <person name="Smart L.B."/>
            <person name="Muchero W."/>
        </authorList>
    </citation>
    <scope>NUCLEOTIDE SEQUENCE [LARGE SCALE GENOMIC DNA]</scope>
    <source>
        <tissue evidence="1">Shoot tip</tissue>
    </source>
</reference>
<comment type="caution">
    <text evidence="1">The sequence shown here is derived from an EMBL/GenBank/DDBJ whole genome shotgun (WGS) entry which is preliminary data.</text>
</comment>
<gene>
    <name evidence="1" type="ORF">OIU84_001707</name>
</gene>
<protein>
    <submittedName>
        <fullName evidence="1">Uncharacterized protein</fullName>
    </submittedName>
</protein>
<evidence type="ECO:0000313" key="1">
    <source>
        <dbReference type="EMBL" id="KAJ6418386.1"/>
    </source>
</evidence>
<dbReference type="AlphaFoldDB" id="A0AAD6K7F7"/>
<sequence length="115" mass="12996">METRELSITREFFLFVLISVVLVIRKNPGVNYEKFIEHFQEVAMVSVPLGFEISGFDRSRIWVSQNGVFAFGFLENFSKEDEVDSFLVGIRYNLGDNEVVNVPVWSVGGGLIGSL</sequence>
<proteinExistence type="predicted"/>
<organism evidence="1 2">
    <name type="scientific">Salix udensis</name>
    <dbReference type="NCBI Taxonomy" id="889485"/>
    <lineage>
        <taxon>Eukaryota</taxon>
        <taxon>Viridiplantae</taxon>
        <taxon>Streptophyta</taxon>
        <taxon>Embryophyta</taxon>
        <taxon>Tracheophyta</taxon>
        <taxon>Spermatophyta</taxon>
        <taxon>Magnoliopsida</taxon>
        <taxon>eudicotyledons</taxon>
        <taxon>Gunneridae</taxon>
        <taxon>Pentapetalae</taxon>
        <taxon>rosids</taxon>
        <taxon>fabids</taxon>
        <taxon>Malpighiales</taxon>
        <taxon>Salicaceae</taxon>
        <taxon>Saliceae</taxon>
        <taxon>Salix</taxon>
    </lineage>
</organism>
<accession>A0AAD6K7F7</accession>
<dbReference type="EMBL" id="JAPFFJ010000010">
    <property type="protein sequence ID" value="KAJ6418386.1"/>
    <property type="molecule type" value="Genomic_DNA"/>
</dbReference>
<name>A0AAD6K7F7_9ROSI</name>
<evidence type="ECO:0000313" key="2">
    <source>
        <dbReference type="Proteomes" id="UP001162972"/>
    </source>
</evidence>